<evidence type="ECO:0000256" key="1">
    <source>
        <dbReference type="ARBA" id="ARBA00004141"/>
    </source>
</evidence>
<evidence type="ECO:0000313" key="9">
    <source>
        <dbReference type="Proteomes" id="UP000185812"/>
    </source>
</evidence>
<feature type="transmembrane region" description="Helical" evidence="6">
    <location>
        <begin position="191"/>
        <end position="211"/>
    </location>
</feature>
<feature type="transmembrane region" description="Helical" evidence="6">
    <location>
        <begin position="160"/>
        <end position="179"/>
    </location>
</feature>
<feature type="transmembrane region" description="Helical" evidence="6">
    <location>
        <begin position="280"/>
        <end position="296"/>
    </location>
</feature>
<feature type="transmembrane region" description="Helical" evidence="6">
    <location>
        <begin position="255"/>
        <end position="274"/>
    </location>
</feature>
<feature type="transmembrane region" description="Helical" evidence="6">
    <location>
        <begin position="130"/>
        <end position="148"/>
    </location>
</feature>
<dbReference type="STRING" id="633813.SAMN04488087_1060"/>
<dbReference type="SUPFAM" id="SSF103481">
    <property type="entry name" value="Multidrug resistance efflux transporter EmrE"/>
    <property type="match status" value="2"/>
</dbReference>
<keyword evidence="9" id="KW-1185">Reference proteome</keyword>
<evidence type="ECO:0000256" key="3">
    <source>
        <dbReference type="ARBA" id="ARBA00022692"/>
    </source>
</evidence>
<dbReference type="GO" id="GO:0016020">
    <property type="term" value="C:membrane"/>
    <property type="evidence" value="ECO:0007669"/>
    <property type="project" value="UniProtKB-SubCell"/>
</dbReference>
<dbReference type="Gene3D" id="1.10.3730.20">
    <property type="match status" value="1"/>
</dbReference>
<feature type="transmembrane region" description="Helical" evidence="6">
    <location>
        <begin position="37"/>
        <end position="57"/>
    </location>
</feature>
<sequence length="306" mass="33372">MSHHPRLKYELALLFDVLVWGVNFPILKVALATMHPFVVNLFRFIFSLLVLGALHAWTHWRNRTPFFEPLRTHGRAILLLGLLGYVVYQLAFIVGVDLTTSGSAALIMASAPLWTAMLSQIRGYDRLNRLGWFGLLLSLLGTALVVIYGPGSLNFSGETLLGNLLMTGAAVAWGAYTALSQPFVHRMDPASLTFFGLLLAYPILALLGLSYLDTVTWTEVDAIIWAALIFSGALSTGLTLAFWNYAIRHVGPSHTAAFGNLVPVVALITGYLMLGEPITLVQLLGGAGIIGGLFLMRRARRLPLPS</sequence>
<keyword evidence="3 6" id="KW-0812">Transmembrane</keyword>
<feature type="transmembrane region" description="Helical" evidence="6">
    <location>
        <begin position="77"/>
        <end position="96"/>
    </location>
</feature>
<feature type="transmembrane region" description="Helical" evidence="6">
    <location>
        <begin position="12"/>
        <end position="31"/>
    </location>
</feature>
<feature type="domain" description="EamA" evidence="7">
    <location>
        <begin position="10"/>
        <end position="146"/>
    </location>
</feature>
<dbReference type="InterPro" id="IPR050638">
    <property type="entry name" value="AA-Vitamin_Transporters"/>
</dbReference>
<comment type="similarity">
    <text evidence="2">Belongs to the EamA transporter family.</text>
</comment>
<dbReference type="PANTHER" id="PTHR32322:SF2">
    <property type="entry name" value="EAMA DOMAIN-CONTAINING PROTEIN"/>
    <property type="match status" value="1"/>
</dbReference>
<feature type="domain" description="EamA" evidence="7">
    <location>
        <begin position="161"/>
        <end position="296"/>
    </location>
</feature>
<dbReference type="RefSeq" id="WP_072714936.1">
    <property type="nucleotide sequence ID" value="NZ_FRAU01000003.1"/>
</dbReference>
<organism evidence="8 9">
    <name type="scientific">Rhodothermus profundi</name>
    <dbReference type="NCBI Taxonomy" id="633813"/>
    <lineage>
        <taxon>Bacteria</taxon>
        <taxon>Pseudomonadati</taxon>
        <taxon>Rhodothermota</taxon>
        <taxon>Rhodothermia</taxon>
        <taxon>Rhodothermales</taxon>
        <taxon>Rhodothermaceae</taxon>
        <taxon>Rhodothermus</taxon>
    </lineage>
</organism>
<evidence type="ECO:0000256" key="6">
    <source>
        <dbReference type="SAM" id="Phobius"/>
    </source>
</evidence>
<evidence type="ECO:0000259" key="7">
    <source>
        <dbReference type="Pfam" id="PF00892"/>
    </source>
</evidence>
<comment type="subcellular location">
    <subcellularLocation>
        <location evidence="1">Membrane</location>
        <topology evidence="1">Multi-pass membrane protein</topology>
    </subcellularLocation>
</comment>
<protein>
    <submittedName>
        <fullName evidence="8">Permease of the drug/metabolite transporter (DMT) superfamily</fullName>
    </submittedName>
</protein>
<dbReference type="OrthoDB" id="9805239at2"/>
<dbReference type="InterPro" id="IPR000620">
    <property type="entry name" value="EamA_dom"/>
</dbReference>
<proteinExistence type="inferred from homology"/>
<gene>
    <name evidence="8" type="ORF">SAMN04488087_1060</name>
</gene>
<keyword evidence="4 6" id="KW-1133">Transmembrane helix</keyword>
<dbReference type="EMBL" id="FRAU01000003">
    <property type="protein sequence ID" value="SHK42977.1"/>
    <property type="molecule type" value="Genomic_DNA"/>
</dbReference>
<name>A0A1M6SEI8_9BACT</name>
<dbReference type="AlphaFoldDB" id="A0A1M6SEI8"/>
<keyword evidence="5 6" id="KW-0472">Membrane</keyword>
<reference evidence="9" key="1">
    <citation type="submission" date="2016-11" db="EMBL/GenBank/DDBJ databases">
        <authorList>
            <person name="Varghese N."/>
            <person name="Submissions S."/>
        </authorList>
    </citation>
    <scope>NUCLEOTIDE SEQUENCE [LARGE SCALE GENOMIC DNA]</scope>
    <source>
        <strain evidence="9">DSM 22212</strain>
    </source>
</reference>
<evidence type="ECO:0000256" key="4">
    <source>
        <dbReference type="ARBA" id="ARBA00022989"/>
    </source>
</evidence>
<accession>A0A1M6SEI8</accession>
<evidence type="ECO:0000256" key="5">
    <source>
        <dbReference type="ARBA" id="ARBA00023136"/>
    </source>
</evidence>
<dbReference type="Proteomes" id="UP000185812">
    <property type="component" value="Unassembled WGS sequence"/>
</dbReference>
<dbReference type="Pfam" id="PF00892">
    <property type="entry name" value="EamA"/>
    <property type="match status" value="2"/>
</dbReference>
<dbReference type="InterPro" id="IPR037185">
    <property type="entry name" value="EmrE-like"/>
</dbReference>
<evidence type="ECO:0000313" key="8">
    <source>
        <dbReference type="EMBL" id="SHK42977.1"/>
    </source>
</evidence>
<dbReference type="PANTHER" id="PTHR32322">
    <property type="entry name" value="INNER MEMBRANE TRANSPORTER"/>
    <property type="match status" value="1"/>
</dbReference>
<evidence type="ECO:0000256" key="2">
    <source>
        <dbReference type="ARBA" id="ARBA00007362"/>
    </source>
</evidence>
<feature type="transmembrane region" description="Helical" evidence="6">
    <location>
        <begin position="223"/>
        <end position="243"/>
    </location>
</feature>